<feature type="compositionally biased region" description="Basic residues" evidence="12">
    <location>
        <begin position="249"/>
        <end position="265"/>
    </location>
</feature>
<name>A0A6P7WIN5_9AMPH</name>
<dbReference type="GO" id="GO:0036435">
    <property type="term" value="F:K48-linked polyubiquitin modification-dependent protein binding"/>
    <property type="evidence" value="ECO:0007669"/>
    <property type="project" value="TreeGrafter"/>
</dbReference>
<dbReference type="InterPro" id="IPR036339">
    <property type="entry name" value="PUB-like_dom_sf"/>
</dbReference>
<dbReference type="InterPro" id="IPR001876">
    <property type="entry name" value="Znf_RanBP2"/>
</dbReference>
<evidence type="ECO:0000259" key="17">
    <source>
        <dbReference type="PROSITE" id="PS51873"/>
    </source>
</evidence>
<keyword evidence="6" id="KW-0479">Metal-binding</keyword>
<dbReference type="InterPro" id="IPR009060">
    <property type="entry name" value="UBA-like_sf"/>
</dbReference>
<dbReference type="Gene3D" id="6.10.140.1100">
    <property type="match status" value="1"/>
</dbReference>
<gene>
    <name evidence="19" type="primary">RNF31</name>
</gene>
<evidence type="ECO:0000256" key="7">
    <source>
        <dbReference type="ARBA" id="ARBA00022737"/>
    </source>
</evidence>
<dbReference type="PROSITE" id="PS51873">
    <property type="entry name" value="TRIAD"/>
    <property type="match status" value="1"/>
</dbReference>
<keyword evidence="8 11" id="KW-0863">Zinc-finger</keyword>
<dbReference type="Pfam" id="PF18091">
    <property type="entry name" value="E3_UbLigase_RBR"/>
    <property type="match status" value="1"/>
</dbReference>
<dbReference type="CDD" id="cd20337">
    <property type="entry name" value="BRcat_RBR_HOIP"/>
    <property type="match status" value="1"/>
</dbReference>
<dbReference type="InterPro" id="IPR047543">
    <property type="entry name" value="Bbox1_RNF31-like"/>
</dbReference>
<evidence type="ECO:0000256" key="6">
    <source>
        <dbReference type="ARBA" id="ARBA00022723"/>
    </source>
</evidence>
<dbReference type="PANTHER" id="PTHR16004">
    <property type="entry name" value="RING FINGER PROTEIN 31-RELATED"/>
    <property type="match status" value="1"/>
</dbReference>
<dbReference type="Gene3D" id="1.20.120.1750">
    <property type="match status" value="1"/>
</dbReference>
<protein>
    <recommendedName>
        <fullName evidence="4">RanBP-type and C3HC4-type zinc finger-containing protein 1</fullName>
        <ecNumber evidence="3">2.3.2.31</ecNumber>
    </recommendedName>
</protein>
<dbReference type="SUPFAM" id="SSF143503">
    <property type="entry name" value="PUG domain-like"/>
    <property type="match status" value="1"/>
</dbReference>
<dbReference type="Pfam" id="PF25163">
    <property type="entry name" value="UBA_RNF31"/>
    <property type="match status" value="1"/>
</dbReference>
<dbReference type="OrthoDB" id="9978677at2759"/>
<dbReference type="CTD" id="55072"/>
<dbReference type="Pfam" id="PF22191">
    <property type="entry name" value="IBR_1"/>
    <property type="match status" value="2"/>
</dbReference>
<dbReference type="InParanoid" id="A0A6P7WIN5"/>
<dbReference type="PROSITE" id="PS50089">
    <property type="entry name" value="ZF_RING_2"/>
    <property type="match status" value="1"/>
</dbReference>
<evidence type="ECO:0000256" key="10">
    <source>
        <dbReference type="ARBA" id="ARBA00022833"/>
    </source>
</evidence>
<dbReference type="GO" id="GO:0071797">
    <property type="term" value="C:LUBAC complex"/>
    <property type="evidence" value="ECO:0007669"/>
    <property type="project" value="InterPro"/>
</dbReference>
<dbReference type="InterPro" id="IPR001841">
    <property type="entry name" value="Znf_RING"/>
</dbReference>
<evidence type="ECO:0000259" key="16">
    <source>
        <dbReference type="PROSITE" id="PS50199"/>
    </source>
</evidence>
<dbReference type="KEGG" id="muo:115457740"/>
<dbReference type="InterPro" id="IPR057426">
    <property type="entry name" value="RNF31_UBA_3"/>
</dbReference>
<dbReference type="InterPro" id="IPR017907">
    <property type="entry name" value="Znf_RING_CS"/>
</dbReference>
<dbReference type="Pfam" id="PF16678">
    <property type="entry name" value="UBA_HOIP"/>
    <property type="match status" value="1"/>
</dbReference>
<dbReference type="Gene3D" id="3.30.40.10">
    <property type="entry name" value="Zinc/RING finger domain, C3HC4 (zinc finger)"/>
    <property type="match status" value="1"/>
</dbReference>
<dbReference type="CDD" id="cd16631">
    <property type="entry name" value="mRING-HC-C4C4_RBR_HOIP"/>
    <property type="match status" value="1"/>
</dbReference>
<dbReference type="InterPro" id="IPR047540">
    <property type="entry name" value="BRcat_RBR_RNF31-like"/>
</dbReference>
<evidence type="ECO:0000256" key="11">
    <source>
        <dbReference type="PROSITE-ProRule" id="PRU00322"/>
    </source>
</evidence>
<dbReference type="InterPro" id="IPR000315">
    <property type="entry name" value="Znf_B-box"/>
</dbReference>
<dbReference type="InterPro" id="IPR047541">
    <property type="entry name" value="RNF31_RBR_mRING-HC-like"/>
</dbReference>
<dbReference type="GO" id="GO:0061630">
    <property type="term" value="F:ubiquitin protein ligase activity"/>
    <property type="evidence" value="ECO:0007669"/>
    <property type="project" value="UniProtKB-EC"/>
</dbReference>
<dbReference type="EC" id="2.3.2.31" evidence="3"/>
<keyword evidence="7" id="KW-0677">Repeat</keyword>
<reference evidence="19" key="1">
    <citation type="submission" date="2025-08" db="UniProtKB">
        <authorList>
            <consortium name="RefSeq"/>
        </authorList>
    </citation>
    <scope>IDENTIFICATION</scope>
</reference>
<comment type="catalytic activity">
    <reaction evidence="1">
        <text>[E2 ubiquitin-conjugating enzyme]-S-ubiquitinyl-L-cysteine + [acceptor protein]-L-lysine = [E2 ubiquitin-conjugating enzyme]-L-cysteine + [acceptor protein]-N(6)-ubiquitinyl-L-lysine.</text>
        <dbReference type="EC" id="2.3.2.31"/>
    </reaction>
</comment>
<dbReference type="Proteomes" id="UP000515156">
    <property type="component" value="Chromosome 14"/>
</dbReference>
<evidence type="ECO:0000256" key="2">
    <source>
        <dbReference type="ARBA" id="ARBA00008278"/>
    </source>
</evidence>
<dbReference type="InterPro" id="IPR015940">
    <property type="entry name" value="UBA"/>
</dbReference>
<dbReference type="PANTHER" id="PTHR16004:SF5">
    <property type="entry name" value="E3 UBIQUITIN-PROTEIN LIGASE RNF31"/>
    <property type="match status" value="1"/>
</dbReference>
<keyword evidence="5" id="KW-0808">Transferase</keyword>
<dbReference type="GO" id="GO:1990450">
    <property type="term" value="F:linear polyubiquitin binding"/>
    <property type="evidence" value="ECO:0007669"/>
    <property type="project" value="TreeGrafter"/>
</dbReference>
<organism evidence="18 19">
    <name type="scientific">Microcaecilia unicolor</name>
    <dbReference type="NCBI Taxonomy" id="1415580"/>
    <lineage>
        <taxon>Eukaryota</taxon>
        <taxon>Metazoa</taxon>
        <taxon>Chordata</taxon>
        <taxon>Craniata</taxon>
        <taxon>Vertebrata</taxon>
        <taxon>Euteleostomi</taxon>
        <taxon>Amphibia</taxon>
        <taxon>Gymnophiona</taxon>
        <taxon>Siphonopidae</taxon>
        <taxon>Microcaecilia</taxon>
    </lineage>
</organism>
<feature type="domain" description="RanBP2-type" evidence="16">
    <location>
        <begin position="434"/>
        <end position="463"/>
    </location>
</feature>
<dbReference type="InterPro" id="IPR032065">
    <property type="entry name" value="RNF31-UBA"/>
</dbReference>
<evidence type="ECO:0000256" key="3">
    <source>
        <dbReference type="ARBA" id="ARBA00012251"/>
    </source>
</evidence>
<dbReference type="PROSITE" id="PS01358">
    <property type="entry name" value="ZF_RANBP2_1"/>
    <property type="match status" value="3"/>
</dbReference>
<dbReference type="InterPro" id="IPR002867">
    <property type="entry name" value="IBR_dom"/>
</dbReference>
<dbReference type="GO" id="GO:0097039">
    <property type="term" value="P:protein linear polyubiquitination"/>
    <property type="evidence" value="ECO:0007669"/>
    <property type="project" value="TreeGrafter"/>
</dbReference>
<dbReference type="Pfam" id="PF09409">
    <property type="entry name" value="PUB"/>
    <property type="match status" value="1"/>
</dbReference>
<dbReference type="InterPro" id="IPR026254">
    <property type="entry name" value="RNF31-like"/>
</dbReference>
<evidence type="ECO:0000256" key="4">
    <source>
        <dbReference type="ARBA" id="ARBA00017887"/>
    </source>
</evidence>
<dbReference type="GO" id="GO:0008270">
    <property type="term" value="F:zinc ion binding"/>
    <property type="evidence" value="ECO:0007669"/>
    <property type="project" value="UniProtKB-KW"/>
</dbReference>
<dbReference type="PROSITE" id="PS50119">
    <property type="entry name" value="ZF_BBOX"/>
    <property type="match status" value="1"/>
</dbReference>
<dbReference type="InterPro" id="IPR047542">
    <property type="entry name" value="Rcat_RBR_RNF31-like"/>
</dbReference>
<feature type="domain" description="UBA" evidence="13">
    <location>
        <begin position="603"/>
        <end position="644"/>
    </location>
</feature>
<evidence type="ECO:0000256" key="12">
    <source>
        <dbReference type="SAM" id="MobiDB-lite"/>
    </source>
</evidence>
<dbReference type="InterPro" id="IPR036443">
    <property type="entry name" value="Znf_RanBP2_sf"/>
</dbReference>
<proteinExistence type="inferred from homology"/>
<dbReference type="GeneID" id="115457740"/>
<dbReference type="InterPro" id="IPR044066">
    <property type="entry name" value="TRIAD_supradom"/>
</dbReference>
<evidence type="ECO:0000259" key="14">
    <source>
        <dbReference type="PROSITE" id="PS50089"/>
    </source>
</evidence>
<evidence type="ECO:0000256" key="9">
    <source>
        <dbReference type="ARBA" id="ARBA00022786"/>
    </source>
</evidence>
<dbReference type="SUPFAM" id="SSF57850">
    <property type="entry name" value="RING/U-box"/>
    <property type="match status" value="3"/>
</dbReference>
<dbReference type="SUPFAM" id="SSF90209">
    <property type="entry name" value="Ran binding protein zinc finger-like"/>
    <property type="match status" value="2"/>
</dbReference>
<feature type="domain" description="B box-type" evidence="15">
    <location>
        <begin position="218"/>
        <end position="259"/>
    </location>
</feature>
<keyword evidence="18" id="KW-1185">Reference proteome</keyword>
<dbReference type="InterPro" id="IPR018997">
    <property type="entry name" value="PUB_domain"/>
</dbReference>
<dbReference type="RefSeq" id="XP_030043167.1">
    <property type="nucleotide sequence ID" value="XM_030187307.1"/>
</dbReference>
<evidence type="ECO:0000313" key="19">
    <source>
        <dbReference type="RefSeq" id="XP_030043167.1"/>
    </source>
</evidence>
<dbReference type="InterPro" id="IPR041031">
    <property type="entry name" value="RNF31_C"/>
</dbReference>
<dbReference type="SMART" id="SM00647">
    <property type="entry name" value="IBR"/>
    <property type="match status" value="2"/>
</dbReference>
<dbReference type="PROSITE" id="PS50199">
    <property type="entry name" value="ZF_RANBP2_2"/>
    <property type="match status" value="3"/>
</dbReference>
<dbReference type="PROSITE" id="PS50030">
    <property type="entry name" value="UBA"/>
    <property type="match status" value="1"/>
</dbReference>
<dbReference type="GO" id="GO:0070530">
    <property type="term" value="F:K63-linked polyubiquitin modification-dependent protein binding"/>
    <property type="evidence" value="ECO:0007669"/>
    <property type="project" value="TreeGrafter"/>
</dbReference>
<evidence type="ECO:0000313" key="18">
    <source>
        <dbReference type="Proteomes" id="UP000515156"/>
    </source>
</evidence>
<dbReference type="Gene3D" id="1.10.8.10">
    <property type="entry name" value="DNA helicase RuvA subunit, C-terminal domain"/>
    <property type="match status" value="1"/>
</dbReference>
<evidence type="ECO:0000256" key="1">
    <source>
        <dbReference type="ARBA" id="ARBA00001798"/>
    </source>
</evidence>
<dbReference type="FunCoup" id="A0A6P7WIN5">
    <property type="interactions" value="930"/>
</dbReference>
<dbReference type="CDD" id="cd19815">
    <property type="entry name" value="Bbox1_HOIP"/>
    <property type="match status" value="1"/>
</dbReference>
<dbReference type="Gene3D" id="1.20.58.2190">
    <property type="match status" value="1"/>
</dbReference>
<evidence type="ECO:0000256" key="8">
    <source>
        <dbReference type="ARBA" id="ARBA00022771"/>
    </source>
</evidence>
<feature type="domain" description="RING-type" evidence="14">
    <location>
        <begin position="727"/>
        <end position="776"/>
    </location>
</feature>
<keyword evidence="9" id="KW-0833">Ubl conjugation pathway</keyword>
<feature type="domain" description="RING-type" evidence="17">
    <location>
        <begin position="723"/>
        <end position="957"/>
    </location>
</feature>
<feature type="compositionally biased region" description="Low complexity" evidence="12">
    <location>
        <begin position="266"/>
        <end position="278"/>
    </location>
</feature>
<accession>A0A6P7WIN5</accession>
<dbReference type="InterPro" id="IPR013083">
    <property type="entry name" value="Znf_RING/FYVE/PHD"/>
</dbReference>
<evidence type="ECO:0000259" key="13">
    <source>
        <dbReference type="PROSITE" id="PS50030"/>
    </source>
</evidence>
<feature type="domain" description="RanBP2-type" evidence="16">
    <location>
        <begin position="381"/>
        <end position="410"/>
    </location>
</feature>
<feature type="region of interest" description="Disordered" evidence="12">
    <location>
        <begin position="249"/>
        <end position="279"/>
    </location>
</feature>
<dbReference type="SMART" id="SM00547">
    <property type="entry name" value="ZnF_RBZ"/>
    <property type="match status" value="3"/>
</dbReference>
<dbReference type="PROSITE" id="PS00518">
    <property type="entry name" value="ZF_RING_1"/>
    <property type="match status" value="1"/>
</dbReference>
<evidence type="ECO:0000256" key="5">
    <source>
        <dbReference type="ARBA" id="ARBA00022679"/>
    </source>
</evidence>
<dbReference type="AlphaFoldDB" id="A0A6P7WIN5"/>
<feature type="domain" description="RanBP2-type" evidence="16">
    <location>
        <begin position="337"/>
        <end position="368"/>
    </location>
</feature>
<dbReference type="SUPFAM" id="SSF46934">
    <property type="entry name" value="UBA-like"/>
    <property type="match status" value="1"/>
</dbReference>
<dbReference type="CDD" id="cd20351">
    <property type="entry name" value="Rcat_RBR_HOIP"/>
    <property type="match status" value="1"/>
</dbReference>
<keyword evidence="10" id="KW-0862">Zinc</keyword>
<evidence type="ECO:0000259" key="15">
    <source>
        <dbReference type="PROSITE" id="PS50119"/>
    </source>
</evidence>
<sequence length="1112" mass="125184">MIDEGQGEETIHRFLEEREAVLAVLSAQPSEVPEDCLQPLIQSPLPLTEKYHEIDACDIIRSNAVGQPPEFLRRISTALNILEKYGRNLLNPQKPKFWRAVKFNNPVFRSTVDAITGGRQVLRLYGYTEEQADGMSFPQEVEAPDVLRVASVTVDILLLRLELNLLISNMHPHPENFSKLLQRGPLPEAPLVSDSVLRHEGVLPGPADPQSFLTQGPCMLCGGEEASVHCPVCNQILCSECDRRLHQHPSRAQHHRLPVPKRRSRLLSSPLSTSPCSLAGDPSVTPSPWVPLQNSANAVPFSEKTAPYWRSLGSEALPIPGGSAPRISATWDASITRTGRPPWHCACCRTVNEARAVLCVCCDKPRGYKGIPDQDKGLSGGRGRWSCQTCTFENEAAAILCAMCDRPRLARGPSLSPGEGQPESILQVGSPKQEAGGWECNHCTFWNTAAGRVCKMCDRSRNDVNSTAVPGANSTQDKGLDFQCLNALPLSVSPAPCEEVERLRQERLREDGQRLVNMIRVGEAFGLQPEEVFCAVQYSGTEVPVHWLQTELPFVLETVVELAAQTSEAKDEAAVGAVTQEEAKRAWLACEGNIEEAAQYCARERKKKMQEIRAVGFTEQEQVLQALYMNAGDVNKAVTDLQRQLLAPFHTRLWQEQELQFNFSTQDKQALVRRVLAVYSLPSWGRAELVVSLMQEQNRSYELQDIVEAVRQSHDKEFIRRMLAQECAVCSLELPRNRMQSLTSCECTICPECFKMHFTIAVKEKHIKDMVCPSCNEPEISDEAELLNYFSTLDILLRDCLDPDVYNLFHKKLTERVLMKDPKFLWCTHCSFGFIYEREQLEVKCPQCRKSFCITCKRPWEEQHQGISCEAFQEWKRKNDPQYQVQGLAMYLQENGIACPNCKFSYSLARGGCMHFKCSQCRHEFCSGCYNTFHAKNKCSLQICPVRKSLHAHHPRDCLFYLRDWDVGHLQRLLQTKNTRFNTDPPAGTQLAPGVSLCLSLSGGCRVMEQKETLTGLKDEPCGKETPMGYAGLCQSHYKEYLVRLINSDSLDPVLLYDLPEAEIVCKRYLLAVPQRAAGEDDRTYRTRLLKKLTEEVGLGENIPRKKIEVGR</sequence>
<comment type="similarity">
    <text evidence="2">Belongs to the RBR family.</text>
</comment>
<dbReference type="Gene3D" id="2.30.30.380">
    <property type="entry name" value="Zn-finger domain of Sec23/24"/>
    <property type="match status" value="1"/>
</dbReference>
<dbReference type="Gene3D" id="4.10.1060.10">
    <property type="entry name" value="Zinc finger, RanBP2-type"/>
    <property type="match status" value="1"/>
</dbReference>